<dbReference type="Proteomes" id="UP000275613">
    <property type="component" value="Unassembled WGS sequence"/>
</dbReference>
<dbReference type="EMBL" id="RBPV01000028">
    <property type="protein sequence ID" value="RMO66158.1"/>
    <property type="molecule type" value="Genomic_DNA"/>
</dbReference>
<protein>
    <submittedName>
        <fullName evidence="1">Uncharacterized protein</fullName>
    </submittedName>
</protein>
<evidence type="ECO:0000313" key="2">
    <source>
        <dbReference type="Proteomes" id="UP000275613"/>
    </source>
</evidence>
<dbReference type="AlphaFoldDB" id="A0A3M3X7Y4"/>
<proteinExistence type="predicted"/>
<comment type="caution">
    <text evidence="1">The sequence shown here is derived from an EMBL/GenBank/DDBJ whole genome shotgun (WGS) entry which is preliminary data.</text>
</comment>
<name>A0A3M3X7Y4_PSEA0</name>
<organism evidence="1 2">
    <name type="scientific">Pseudomonas amygdali pv. eriobotryae</name>
    <dbReference type="NCBI Taxonomy" id="129137"/>
    <lineage>
        <taxon>Bacteria</taxon>
        <taxon>Pseudomonadati</taxon>
        <taxon>Pseudomonadota</taxon>
        <taxon>Gammaproteobacteria</taxon>
        <taxon>Pseudomonadales</taxon>
        <taxon>Pseudomonadaceae</taxon>
        <taxon>Pseudomonas</taxon>
        <taxon>Pseudomonas amygdali</taxon>
    </lineage>
</organism>
<accession>A0A3M3X7Y4</accession>
<gene>
    <name evidence="1" type="ORF">ALQ39_200018</name>
</gene>
<sequence length="37" mass="3873">MLSVAVMAISLLVATALGDMPCLKDLENDLRVLPATS</sequence>
<evidence type="ECO:0000313" key="1">
    <source>
        <dbReference type="EMBL" id="RMO66158.1"/>
    </source>
</evidence>
<reference evidence="1 2" key="1">
    <citation type="submission" date="2018-08" db="EMBL/GenBank/DDBJ databases">
        <title>Recombination of ecologically and evolutionarily significant loci maintains genetic cohesion in the Pseudomonas syringae species complex.</title>
        <authorList>
            <person name="Dillon M."/>
            <person name="Thakur S."/>
            <person name="Almeida R.N.D."/>
            <person name="Weir B.S."/>
            <person name="Guttman D.S."/>
        </authorList>
    </citation>
    <scope>NUCLEOTIDE SEQUENCE [LARGE SCALE GENOMIC DNA]</scope>
    <source>
        <strain evidence="1 2">ICMP 4316</strain>
    </source>
</reference>